<evidence type="ECO:0000313" key="1">
    <source>
        <dbReference type="EMBL" id="KAJ7541042.1"/>
    </source>
</evidence>
<comment type="caution">
    <text evidence="1">The sequence shown here is derived from an EMBL/GenBank/DDBJ whole genome shotgun (WGS) entry which is preliminary data.</text>
</comment>
<dbReference type="EMBL" id="CM055101">
    <property type="protein sequence ID" value="KAJ7541042.1"/>
    <property type="molecule type" value="Genomic_DNA"/>
</dbReference>
<accession>A0ACC2CGC8</accession>
<keyword evidence="2" id="KW-1185">Reference proteome</keyword>
<protein>
    <submittedName>
        <fullName evidence="1">Uncharacterized protein</fullName>
    </submittedName>
</protein>
<gene>
    <name evidence="1" type="ORF">O6H91_10G042900</name>
</gene>
<reference evidence="2" key="1">
    <citation type="journal article" date="2024" name="Proc. Natl. Acad. Sci. U.S.A.">
        <title>Extraordinary preservation of gene collinearity over three hundred million years revealed in homosporous lycophytes.</title>
        <authorList>
            <person name="Li C."/>
            <person name="Wickell D."/>
            <person name="Kuo L.Y."/>
            <person name="Chen X."/>
            <person name="Nie B."/>
            <person name="Liao X."/>
            <person name="Peng D."/>
            <person name="Ji J."/>
            <person name="Jenkins J."/>
            <person name="Williams M."/>
            <person name="Shu S."/>
            <person name="Plott C."/>
            <person name="Barry K."/>
            <person name="Rajasekar S."/>
            <person name="Grimwood J."/>
            <person name="Han X."/>
            <person name="Sun S."/>
            <person name="Hou Z."/>
            <person name="He W."/>
            <person name="Dai G."/>
            <person name="Sun C."/>
            <person name="Schmutz J."/>
            <person name="Leebens-Mack J.H."/>
            <person name="Li F.W."/>
            <person name="Wang L."/>
        </authorList>
    </citation>
    <scope>NUCLEOTIDE SEQUENCE [LARGE SCALE GENOMIC DNA]</scope>
    <source>
        <strain evidence="2">cv. PW_Plant_1</strain>
    </source>
</reference>
<name>A0ACC2CGC8_DIPCM</name>
<organism evidence="1 2">
    <name type="scientific">Diphasiastrum complanatum</name>
    <name type="common">Issler's clubmoss</name>
    <name type="synonym">Lycopodium complanatum</name>
    <dbReference type="NCBI Taxonomy" id="34168"/>
    <lineage>
        <taxon>Eukaryota</taxon>
        <taxon>Viridiplantae</taxon>
        <taxon>Streptophyta</taxon>
        <taxon>Embryophyta</taxon>
        <taxon>Tracheophyta</taxon>
        <taxon>Lycopodiopsida</taxon>
        <taxon>Lycopodiales</taxon>
        <taxon>Lycopodiaceae</taxon>
        <taxon>Lycopodioideae</taxon>
        <taxon>Diphasiastrum</taxon>
    </lineage>
</organism>
<sequence length="120" mass="14019">MAKFGIGTLFSLILMVIAGVAIFQKLWFHIQKLYNDVLDEVADWRRKYDDEVKVTQEHRQSLKQVLQKLHEKDDNITLLRADKKLLQQANEALKKEVAKLNEVLMKKKSTVDTLEKNRAL</sequence>
<proteinExistence type="predicted"/>
<evidence type="ECO:0000313" key="2">
    <source>
        <dbReference type="Proteomes" id="UP001162992"/>
    </source>
</evidence>
<dbReference type="Proteomes" id="UP001162992">
    <property type="component" value="Chromosome 10"/>
</dbReference>